<dbReference type="Proteomes" id="UP001209878">
    <property type="component" value="Unassembled WGS sequence"/>
</dbReference>
<comment type="caution">
    <text evidence="1">The sequence shown here is derived from an EMBL/GenBank/DDBJ whole genome shotgun (WGS) entry which is preliminary data.</text>
</comment>
<evidence type="ECO:0008006" key="3">
    <source>
        <dbReference type="Google" id="ProtNLM"/>
    </source>
</evidence>
<proteinExistence type="predicted"/>
<gene>
    <name evidence="1" type="ORF">NP493_4082g00000</name>
</gene>
<dbReference type="AlphaFoldDB" id="A0AAD9J2K4"/>
<evidence type="ECO:0000313" key="1">
    <source>
        <dbReference type="EMBL" id="KAK2144947.1"/>
    </source>
</evidence>
<sequence length="63" mass="7175">MCYWIIDFLLRRHQVVNINGIVSSTVFLNTGTPQGCVLSPLLYSMFINEYVSNSVQVVKMTPH</sequence>
<name>A0AAD9J2K4_RIDPI</name>
<organism evidence="1 2">
    <name type="scientific">Ridgeia piscesae</name>
    <name type="common">Tubeworm</name>
    <dbReference type="NCBI Taxonomy" id="27915"/>
    <lineage>
        <taxon>Eukaryota</taxon>
        <taxon>Metazoa</taxon>
        <taxon>Spiralia</taxon>
        <taxon>Lophotrochozoa</taxon>
        <taxon>Annelida</taxon>
        <taxon>Polychaeta</taxon>
        <taxon>Sedentaria</taxon>
        <taxon>Canalipalpata</taxon>
        <taxon>Sabellida</taxon>
        <taxon>Siboglinidae</taxon>
        <taxon>Ridgeia</taxon>
    </lineage>
</organism>
<reference evidence="1" key="1">
    <citation type="journal article" date="2023" name="Mol. Biol. Evol.">
        <title>Third-Generation Sequencing Reveals the Adaptive Role of the Epigenome in Three Deep-Sea Polychaetes.</title>
        <authorList>
            <person name="Perez M."/>
            <person name="Aroh O."/>
            <person name="Sun Y."/>
            <person name="Lan Y."/>
            <person name="Juniper S.K."/>
            <person name="Young C.R."/>
            <person name="Angers B."/>
            <person name="Qian P.Y."/>
        </authorList>
    </citation>
    <scope>NUCLEOTIDE SEQUENCE</scope>
    <source>
        <strain evidence="1">R07B-5</strain>
    </source>
</reference>
<dbReference type="EMBL" id="JAODUO010004062">
    <property type="protein sequence ID" value="KAK2144947.1"/>
    <property type="molecule type" value="Genomic_DNA"/>
</dbReference>
<protein>
    <recommendedName>
        <fullName evidence="3">Reverse transcriptase domain-containing protein</fullName>
    </recommendedName>
</protein>
<keyword evidence="2" id="KW-1185">Reference proteome</keyword>
<evidence type="ECO:0000313" key="2">
    <source>
        <dbReference type="Proteomes" id="UP001209878"/>
    </source>
</evidence>
<accession>A0AAD9J2K4</accession>